<dbReference type="CDD" id="cd06261">
    <property type="entry name" value="TM_PBP2"/>
    <property type="match status" value="1"/>
</dbReference>
<comment type="subcellular location">
    <subcellularLocation>
        <location evidence="1 7">Cell membrane</location>
        <topology evidence="1 7">Multi-pass membrane protein</topology>
    </subcellularLocation>
</comment>
<feature type="transmembrane region" description="Helical" evidence="7">
    <location>
        <begin position="276"/>
        <end position="302"/>
    </location>
</feature>
<dbReference type="EMBL" id="CP095072">
    <property type="protein sequence ID" value="UOQ46924.1"/>
    <property type="molecule type" value="Genomic_DNA"/>
</dbReference>
<proteinExistence type="inferred from homology"/>
<reference evidence="9 10" key="1">
    <citation type="submission" date="2022-04" db="EMBL/GenBank/DDBJ databases">
        <title>Gracilibacillus sp. isolated from saltern.</title>
        <authorList>
            <person name="Won M."/>
            <person name="Lee C.-M."/>
            <person name="Woen H.-Y."/>
            <person name="Kwon S.-W."/>
        </authorList>
    </citation>
    <scope>NUCLEOTIDE SEQUENCE [LARGE SCALE GENOMIC DNA]</scope>
    <source>
        <strain evidence="9 10">SSWR10-1</strain>
    </source>
</reference>
<comment type="similarity">
    <text evidence="7">Belongs to the binding-protein-dependent transport system permease family.</text>
</comment>
<accession>A0ABY4ERS5</accession>
<evidence type="ECO:0000256" key="6">
    <source>
        <dbReference type="ARBA" id="ARBA00023136"/>
    </source>
</evidence>
<dbReference type="NCBIfam" id="NF045471">
    <property type="entry name" value="Opp3B"/>
    <property type="match status" value="1"/>
</dbReference>
<evidence type="ECO:0000256" key="1">
    <source>
        <dbReference type="ARBA" id="ARBA00004651"/>
    </source>
</evidence>
<dbReference type="PANTHER" id="PTHR43163">
    <property type="entry name" value="DIPEPTIDE TRANSPORT SYSTEM PERMEASE PROTEIN DPPB-RELATED"/>
    <property type="match status" value="1"/>
</dbReference>
<dbReference type="InterPro" id="IPR045621">
    <property type="entry name" value="BPD_transp_1_N"/>
</dbReference>
<keyword evidence="6 7" id="KW-0472">Membrane</keyword>
<evidence type="ECO:0000256" key="7">
    <source>
        <dbReference type="RuleBase" id="RU363032"/>
    </source>
</evidence>
<dbReference type="InterPro" id="IPR000515">
    <property type="entry name" value="MetI-like"/>
</dbReference>
<dbReference type="InterPro" id="IPR035906">
    <property type="entry name" value="MetI-like_sf"/>
</dbReference>
<dbReference type="PANTHER" id="PTHR43163:SF6">
    <property type="entry name" value="DIPEPTIDE TRANSPORT SYSTEM PERMEASE PROTEIN DPPB-RELATED"/>
    <property type="match status" value="1"/>
</dbReference>
<keyword evidence="3" id="KW-1003">Cell membrane</keyword>
<keyword evidence="2 7" id="KW-0813">Transport</keyword>
<feature type="domain" description="ABC transmembrane type-1" evidence="8">
    <location>
        <begin position="98"/>
        <end position="299"/>
    </location>
</feature>
<keyword evidence="4 7" id="KW-0812">Transmembrane</keyword>
<gene>
    <name evidence="9" type="ORF">MUN88_12570</name>
</gene>
<sequence>MDAMAKYILQRLIYMIITLFIIATATFFLMKMLPGSPFDANAQKMSEEQYESMLEHYGLDEPVPVQYVKYMAGMVQGDLGVSFQYDNRAVTDVILDRLGPSAQLGAQALIIGAILGIILGMVAAIRHNTWVDYTSNVIAVIGISIPSFVFAGILQYYLAVQWRLFPPSFWETPIHTVLPTIALMIFPMAICARFMRTEMLEVLGSDYIELARAKGVSSNSIMFKHAMRNALIPVITVLGPMTVSLMTGTLVIEQIFAVPGIGEQFVSSINTKDYPVIMGTTMLFSILFIVVILIVDLLYGLIDPRIRISGGKK</sequence>
<evidence type="ECO:0000256" key="3">
    <source>
        <dbReference type="ARBA" id="ARBA00022475"/>
    </source>
</evidence>
<feature type="transmembrane region" description="Helical" evidence="7">
    <location>
        <begin position="177"/>
        <end position="195"/>
    </location>
</feature>
<organism evidence="9 10">
    <name type="scientific">Gracilibacillus caseinilyticus</name>
    <dbReference type="NCBI Taxonomy" id="2932256"/>
    <lineage>
        <taxon>Bacteria</taxon>
        <taxon>Bacillati</taxon>
        <taxon>Bacillota</taxon>
        <taxon>Bacilli</taxon>
        <taxon>Bacillales</taxon>
        <taxon>Bacillaceae</taxon>
        <taxon>Gracilibacillus</taxon>
    </lineage>
</organism>
<evidence type="ECO:0000313" key="9">
    <source>
        <dbReference type="EMBL" id="UOQ46924.1"/>
    </source>
</evidence>
<evidence type="ECO:0000256" key="5">
    <source>
        <dbReference type="ARBA" id="ARBA00022989"/>
    </source>
</evidence>
<dbReference type="PROSITE" id="PS50928">
    <property type="entry name" value="ABC_TM1"/>
    <property type="match status" value="1"/>
</dbReference>
<evidence type="ECO:0000259" key="8">
    <source>
        <dbReference type="PROSITE" id="PS50928"/>
    </source>
</evidence>
<dbReference type="Pfam" id="PF19300">
    <property type="entry name" value="BPD_transp_1_N"/>
    <property type="match status" value="1"/>
</dbReference>
<keyword evidence="10" id="KW-1185">Reference proteome</keyword>
<name>A0ABY4ERS5_9BACI</name>
<feature type="transmembrane region" description="Helical" evidence="7">
    <location>
        <begin position="137"/>
        <end position="157"/>
    </location>
</feature>
<evidence type="ECO:0000256" key="2">
    <source>
        <dbReference type="ARBA" id="ARBA00022448"/>
    </source>
</evidence>
<dbReference type="SUPFAM" id="SSF161098">
    <property type="entry name" value="MetI-like"/>
    <property type="match status" value="1"/>
</dbReference>
<evidence type="ECO:0000256" key="4">
    <source>
        <dbReference type="ARBA" id="ARBA00022692"/>
    </source>
</evidence>
<dbReference type="Gene3D" id="1.10.3720.10">
    <property type="entry name" value="MetI-like"/>
    <property type="match status" value="1"/>
</dbReference>
<feature type="transmembrane region" description="Helical" evidence="7">
    <location>
        <begin position="104"/>
        <end position="125"/>
    </location>
</feature>
<feature type="transmembrane region" description="Helical" evidence="7">
    <location>
        <begin position="230"/>
        <end position="256"/>
    </location>
</feature>
<evidence type="ECO:0000313" key="10">
    <source>
        <dbReference type="Proteomes" id="UP000831782"/>
    </source>
</evidence>
<dbReference type="Pfam" id="PF00528">
    <property type="entry name" value="BPD_transp_1"/>
    <property type="match status" value="1"/>
</dbReference>
<keyword evidence="5 7" id="KW-1133">Transmembrane helix</keyword>
<feature type="transmembrane region" description="Helical" evidence="7">
    <location>
        <begin position="12"/>
        <end position="30"/>
    </location>
</feature>
<protein>
    <submittedName>
        <fullName evidence="9">ABC transporter permease</fullName>
    </submittedName>
</protein>
<dbReference type="Proteomes" id="UP000831782">
    <property type="component" value="Chromosome"/>
</dbReference>